<keyword evidence="2" id="KW-1185">Reference proteome</keyword>
<gene>
    <name evidence="1" type="ORF">IM787_06280</name>
</gene>
<dbReference type="RefSeq" id="WP_193675788.1">
    <property type="nucleotide sequence ID" value="NZ_JADDIV010000002.1"/>
</dbReference>
<evidence type="ECO:0000313" key="1">
    <source>
        <dbReference type="EMBL" id="MBE7367162.1"/>
    </source>
</evidence>
<accession>A0ABR9S1K1</accession>
<dbReference type="Pfam" id="PF14081">
    <property type="entry name" value="DUF4262"/>
    <property type="match status" value="1"/>
</dbReference>
<sequence length="166" mass="18459">MTQRFTRAQRAAHENHIGSSIAEYGCFVLSVFDPDGDEAPFSYSVGIAMDSGHPEVIVFGLSPKLGAWVVNEYNRQVRAGKKFRPGVAYRGFLEGFPVYVEPASPRKAANFMFACNRLYGDFGYPVVQVVIPSTAGAWPWEKAAPRAFRRIQPLICQPAARESSRR</sequence>
<protein>
    <submittedName>
        <fullName evidence="1">DUF4262 domain-containing protein</fullName>
    </submittedName>
</protein>
<evidence type="ECO:0000313" key="2">
    <source>
        <dbReference type="Proteomes" id="UP000806285"/>
    </source>
</evidence>
<organism evidence="1 2">
    <name type="scientific">Ramlibacter pallidus</name>
    <dbReference type="NCBI Taxonomy" id="2780087"/>
    <lineage>
        <taxon>Bacteria</taxon>
        <taxon>Pseudomonadati</taxon>
        <taxon>Pseudomonadota</taxon>
        <taxon>Betaproteobacteria</taxon>
        <taxon>Burkholderiales</taxon>
        <taxon>Comamonadaceae</taxon>
        <taxon>Ramlibacter</taxon>
    </lineage>
</organism>
<proteinExistence type="predicted"/>
<dbReference type="InterPro" id="IPR025358">
    <property type="entry name" value="DUF4262"/>
</dbReference>
<dbReference type="EMBL" id="JADDIV010000002">
    <property type="protein sequence ID" value="MBE7367162.1"/>
    <property type="molecule type" value="Genomic_DNA"/>
</dbReference>
<reference evidence="1 2" key="1">
    <citation type="submission" date="2020-10" db="EMBL/GenBank/DDBJ databases">
        <title>Ramlibacter sp. HM2 16S ribosomal RNA gene Genome sequencing and assembly.</title>
        <authorList>
            <person name="Kang M."/>
        </authorList>
    </citation>
    <scope>NUCLEOTIDE SEQUENCE [LARGE SCALE GENOMIC DNA]</scope>
    <source>
        <strain evidence="1 2">HM2</strain>
    </source>
</reference>
<comment type="caution">
    <text evidence="1">The sequence shown here is derived from an EMBL/GenBank/DDBJ whole genome shotgun (WGS) entry which is preliminary data.</text>
</comment>
<dbReference type="Proteomes" id="UP000806285">
    <property type="component" value="Unassembled WGS sequence"/>
</dbReference>
<name>A0ABR9S1K1_9BURK</name>